<dbReference type="InterPro" id="IPR056920">
    <property type="entry name" value="PRTase-CE"/>
</dbReference>
<dbReference type="Pfam" id="PF24390">
    <property type="entry name" value="PRTase-CE"/>
    <property type="match status" value="1"/>
</dbReference>
<dbReference type="EMBL" id="CP002582">
    <property type="protein sequence ID" value="ADZ84517.1"/>
    <property type="molecule type" value="Genomic_DNA"/>
</dbReference>
<organism evidence="2 3">
    <name type="scientific">Cellulosilyticum lentocellum (strain ATCC 49066 / DSM 5427 / NCIMB 11756 / RHM5)</name>
    <name type="common">Clostridium lentocellum</name>
    <dbReference type="NCBI Taxonomy" id="642492"/>
    <lineage>
        <taxon>Bacteria</taxon>
        <taxon>Bacillati</taxon>
        <taxon>Bacillota</taxon>
        <taxon>Clostridia</taxon>
        <taxon>Lachnospirales</taxon>
        <taxon>Cellulosilyticaceae</taxon>
        <taxon>Cellulosilyticum</taxon>
    </lineage>
</organism>
<name>F2JKX6_CELLD</name>
<dbReference type="KEGG" id="cle:Clole_2818"/>
<proteinExistence type="predicted"/>
<gene>
    <name evidence="2" type="ordered locus">Clole_2818</name>
</gene>
<keyword evidence="3" id="KW-1185">Reference proteome</keyword>
<evidence type="ECO:0000313" key="2">
    <source>
        <dbReference type="EMBL" id="ADZ84517.1"/>
    </source>
</evidence>
<evidence type="ECO:0000313" key="3">
    <source>
        <dbReference type="Proteomes" id="UP000008467"/>
    </source>
</evidence>
<reference evidence="2 3" key="1">
    <citation type="journal article" date="2011" name="J. Bacteriol.">
        <title>Complete genome sequence of the cellulose-degrading bacterium Cellulosilyticum lentocellum.</title>
        <authorList>
            <consortium name="US DOE Joint Genome Institute"/>
            <person name="Miller D.A."/>
            <person name="Suen G."/>
            <person name="Bruce D."/>
            <person name="Copeland A."/>
            <person name="Cheng J.F."/>
            <person name="Detter C."/>
            <person name="Goodwin L.A."/>
            <person name="Han C.S."/>
            <person name="Hauser L.J."/>
            <person name="Land M.L."/>
            <person name="Lapidus A."/>
            <person name="Lucas S."/>
            <person name="Meincke L."/>
            <person name="Pitluck S."/>
            <person name="Tapia R."/>
            <person name="Teshima H."/>
            <person name="Woyke T."/>
            <person name="Fox B.G."/>
            <person name="Angert E.R."/>
            <person name="Currie C.R."/>
        </authorList>
    </citation>
    <scope>NUCLEOTIDE SEQUENCE [LARGE SCALE GENOMIC DNA]</scope>
    <source>
        <strain evidence="3">ATCC 49066 / DSM 5427 / NCIMB 11756 / RHM5</strain>
    </source>
</reference>
<dbReference type="AlphaFoldDB" id="F2JKX6"/>
<protein>
    <recommendedName>
        <fullName evidence="1">PRTase-CE domain-containing protein</fullName>
    </recommendedName>
</protein>
<dbReference type="Proteomes" id="UP000008467">
    <property type="component" value="Chromosome"/>
</dbReference>
<accession>F2JKX6</accession>
<sequence>MDIEKRVKSALDDFYTRNHIDKERYLADHRLAREQCKEIDIYIGKDILEDNLHNWISRLDEEMADKLLKLFSKYTYVTQQEMQYLLSILFERIQEEVLKQGGNYSEILFISVEAKYKSGGDNIRSILQAINMNYMTKEQYIASISRIDASIVDKYKYIIFIDDIIGTGFTTYTNIKMTYERFNNIDWKSKKIMLSCLYAREKSINMVRKWCKKELNLDIKSVFFNKLHRCFETGYCFSDEEMVAAKELIASYERLVNENPRIEEKEYFLGFRESKALISFYYETPNNTLCSFWKYSEYGLPIFPRQTQRQPSRLCINDLKKKKRD</sequence>
<dbReference type="eggNOG" id="ENOG5032TND">
    <property type="taxonomic scope" value="Bacteria"/>
</dbReference>
<dbReference type="RefSeq" id="WP_013657798.1">
    <property type="nucleotide sequence ID" value="NC_015275.1"/>
</dbReference>
<feature type="domain" description="PRTase-CE" evidence="1">
    <location>
        <begin position="53"/>
        <end position="305"/>
    </location>
</feature>
<dbReference type="HOGENOM" id="CLU_854421_0_0_9"/>
<dbReference type="STRING" id="642492.Clole_2818"/>
<evidence type="ECO:0000259" key="1">
    <source>
        <dbReference type="Pfam" id="PF24390"/>
    </source>
</evidence>